<evidence type="ECO:0000313" key="1">
    <source>
        <dbReference type="EMBL" id="KAJ8649296.1"/>
    </source>
</evidence>
<proteinExistence type="predicted"/>
<keyword evidence="2" id="KW-1185">Reference proteome</keyword>
<evidence type="ECO:0000313" key="2">
    <source>
        <dbReference type="Proteomes" id="UP001234297"/>
    </source>
</evidence>
<reference evidence="1 2" key="1">
    <citation type="journal article" date="2022" name="Hortic Res">
        <title>A haplotype resolved chromosomal level avocado genome allows analysis of novel avocado genes.</title>
        <authorList>
            <person name="Nath O."/>
            <person name="Fletcher S.J."/>
            <person name="Hayward A."/>
            <person name="Shaw L.M."/>
            <person name="Masouleh A.K."/>
            <person name="Furtado A."/>
            <person name="Henry R.J."/>
            <person name="Mitter N."/>
        </authorList>
    </citation>
    <scope>NUCLEOTIDE SEQUENCE [LARGE SCALE GENOMIC DNA]</scope>
    <source>
        <strain evidence="2">cv. Hass</strain>
    </source>
</reference>
<accession>A0ACC2MV18</accession>
<organism evidence="1 2">
    <name type="scientific">Persea americana</name>
    <name type="common">Avocado</name>
    <dbReference type="NCBI Taxonomy" id="3435"/>
    <lineage>
        <taxon>Eukaryota</taxon>
        <taxon>Viridiplantae</taxon>
        <taxon>Streptophyta</taxon>
        <taxon>Embryophyta</taxon>
        <taxon>Tracheophyta</taxon>
        <taxon>Spermatophyta</taxon>
        <taxon>Magnoliopsida</taxon>
        <taxon>Magnoliidae</taxon>
        <taxon>Laurales</taxon>
        <taxon>Lauraceae</taxon>
        <taxon>Persea</taxon>
    </lineage>
</organism>
<dbReference type="EMBL" id="CM056809">
    <property type="protein sequence ID" value="KAJ8649296.1"/>
    <property type="molecule type" value="Genomic_DNA"/>
</dbReference>
<sequence length="90" mass="9553">MSSCNHPGDEPPLLPPPFSQPPPPDILPQKSHQSTELSTTAMDITAASEMASPSLHSEPHQQPANTGNTEERAIPGIIDMEISTTAQTVN</sequence>
<gene>
    <name evidence="1" type="ORF">MRB53_002319</name>
</gene>
<dbReference type="Proteomes" id="UP001234297">
    <property type="component" value="Chromosome 1"/>
</dbReference>
<protein>
    <submittedName>
        <fullName evidence="1">Uncharacterized protein</fullName>
    </submittedName>
</protein>
<name>A0ACC2MV18_PERAE</name>
<comment type="caution">
    <text evidence="1">The sequence shown here is derived from an EMBL/GenBank/DDBJ whole genome shotgun (WGS) entry which is preliminary data.</text>
</comment>